<sequence length="186" mass="20099">MMRSGWRHSSHDAHGTSQETDPLKSDVTPPSPSTMENAELNEAATDAIAEPRSWRERAQTFALEYGRVGVCTHIVLSIFSFSVIYVGVSSGVDVSGLLESVGFSPKNSTQDSAANSAGSFLIAYTVYKLLSPVRWPLTFAVTPVVMRALRRRGYMLPKPVKPHGSPVPPEASPRRGNGNNDQGTAL</sequence>
<feature type="domain" description="DUF1279" evidence="2">
    <location>
        <begin position="57"/>
        <end position="144"/>
    </location>
</feature>
<dbReference type="AlphaFoldDB" id="A0A8K1C6L3"/>
<evidence type="ECO:0000313" key="4">
    <source>
        <dbReference type="Proteomes" id="UP000794436"/>
    </source>
</evidence>
<dbReference type="PANTHER" id="PTHR21377:SF18">
    <property type="entry name" value="DUF1279 DOMAIN-CONTAINING PROTEIN"/>
    <property type="match status" value="1"/>
</dbReference>
<feature type="compositionally biased region" description="Polar residues" evidence="1">
    <location>
        <begin position="177"/>
        <end position="186"/>
    </location>
</feature>
<dbReference type="PANTHER" id="PTHR21377">
    <property type="entry name" value="PROTEIN FAM210B, MITOCHONDRIAL"/>
    <property type="match status" value="1"/>
</dbReference>
<dbReference type="OrthoDB" id="426386at2759"/>
<feature type="region of interest" description="Disordered" evidence="1">
    <location>
        <begin position="156"/>
        <end position="186"/>
    </location>
</feature>
<evidence type="ECO:0000259" key="2">
    <source>
        <dbReference type="Pfam" id="PF06916"/>
    </source>
</evidence>
<dbReference type="InterPro" id="IPR009688">
    <property type="entry name" value="FAM210A/B-like_dom"/>
</dbReference>
<protein>
    <recommendedName>
        <fullName evidence="2">DUF1279 domain-containing protein</fullName>
    </recommendedName>
</protein>
<reference evidence="3" key="1">
    <citation type="submission" date="2019-03" db="EMBL/GenBank/DDBJ databases">
        <title>Long read genome sequence of the mycoparasitic Pythium oligandrum ATCC 38472 isolated from sugarbeet rhizosphere.</title>
        <authorList>
            <person name="Gaulin E."/>
        </authorList>
    </citation>
    <scope>NUCLEOTIDE SEQUENCE</scope>
    <source>
        <strain evidence="3">ATCC 38472_TT</strain>
    </source>
</reference>
<evidence type="ECO:0000256" key="1">
    <source>
        <dbReference type="SAM" id="MobiDB-lite"/>
    </source>
</evidence>
<dbReference type="Proteomes" id="UP000794436">
    <property type="component" value="Unassembled WGS sequence"/>
</dbReference>
<gene>
    <name evidence="3" type="ORF">Poli38472_003296</name>
</gene>
<feature type="region of interest" description="Disordered" evidence="1">
    <location>
        <begin position="1"/>
        <end position="37"/>
    </location>
</feature>
<dbReference type="Pfam" id="PF06916">
    <property type="entry name" value="FAM210A-B_dom"/>
    <property type="match status" value="1"/>
</dbReference>
<name>A0A8K1C6L3_PYTOL</name>
<evidence type="ECO:0000313" key="3">
    <source>
        <dbReference type="EMBL" id="TMW57371.1"/>
    </source>
</evidence>
<comment type="caution">
    <text evidence="3">The sequence shown here is derived from an EMBL/GenBank/DDBJ whole genome shotgun (WGS) entry which is preliminary data.</text>
</comment>
<dbReference type="GO" id="GO:0005739">
    <property type="term" value="C:mitochondrion"/>
    <property type="evidence" value="ECO:0007669"/>
    <property type="project" value="TreeGrafter"/>
</dbReference>
<dbReference type="InterPro" id="IPR045866">
    <property type="entry name" value="FAM210A/B-like"/>
</dbReference>
<organism evidence="3 4">
    <name type="scientific">Pythium oligandrum</name>
    <name type="common">Mycoparasitic fungus</name>
    <dbReference type="NCBI Taxonomy" id="41045"/>
    <lineage>
        <taxon>Eukaryota</taxon>
        <taxon>Sar</taxon>
        <taxon>Stramenopiles</taxon>
        <taxon>Oomycota</taxon>
        <taxon>Peronosporomycetes</taxon>
        <taxon>Pythiales</taxon>
        <taxon>Pythiaceae</taxon>
        <taxon>Pythium</taxon>
    </lineage>
</organism>
<accession>A0A8K1C6L3</accession>
<proteinExistence type="predicted"/>
<dbReference type="EMBL" id="SPLM01000144">
    <property type="protein sequence ID" value="TMW57371.1"/>
    <property type="molecule type" value="Genomic_DNA"/>
</dbReference>
<keyword evidence="4" id="KW-1185">Reference proteome</keyword>